<comment type="caution">
    <text evidence="3">The sequence shown here is derived from an EMBL/GenBank/DDBJ whole genome shotgun (WGS) entry which is preliminary data.</text>
</comment>
<dbReference type="InterPro" id="IPR000305">
    <property type="entry name" value="GIY-YIG_endonuc"/>
</dbReference>
<feature type="domain" description="GIY-YIG" evidence="2">
    <location>
        <begin position="1"/>
        <end position="78"/>
    </location>
</feature>
<accession>A0A2G9YEY6</accession>
<dbReference type="InterPro" id="IPR050190">
    <property type="entry name" value="UPF0213_domain"/>
</dbReference>
<name>A0A2G9YEY6_9BACT</name>
<protein>
    <submittedName>
        <fullName evidence="3">Excinuclease ABC subunit C</fullName>
    </submittedName>
</protein>
<dbReference type="Pfam" id="PF01541">
    <property type="entry name" value="GIY-YIG"/>
    <property type="match status" value="1"/>
</dbReference>
<dbReference type="CDD" id="cd10449">
    <property type="entry name" value="GIY-YIG_SLX1_like"/>
    <property type="match status" value="1"/>
</dbReference>
<dbReference type="PANTHER" id="PTHR34477:SF1">
    <property type="entry name" value="UPF0213 PROTEIN YHBQ"/>
    <property type="match status" value="1"/>
</dbReference>
<evidence type="ECO:0000259" key="2">
    <source>
        <dbReference type="PROSITE" id="PS50164"/>
    </source>
</evidence>
<dbReference type="SUPFAM" id="SSF82771">
    <property type="entry name" value="GIY-YIG endonuclease"/>
    <property type="match status" value="1"/>
</dbReference>
<organism evidence="3 4">
    <name type="scientific">Candidatus Portnoybacteria bacterium CG23_combo_of_CG06-09_8_20_14_all_37_13</name>
    <dbReference type="NCBI Taxonomy" id="1974819"/>
    <lineage>
        <taxon>Bacteria</taxon>
        <taxon>Candidatus Portnoyibacteriota</taxon>
    </lineage>
</organism>
<comment type="similarity">
    <text evidence="1">Belongs to the UPF0213 family.</text>
</comment>
<dbReference type="Proteomes" id="UP000231480">
    <property type="component" value="Unassembled WGS sequence"/>
</dbReference>
<dbReference type="Gene3D" id="3.40.1440.10">
    <property type="entry name" value="GIY-YIG endonuclease"/>
    <property type="match status" value="1"/>
</dbReference>
<evidence type="ECO:0000256" key="1">
    <source>
        <dbReference type="ARBA" id="ARBA00007435"/>
    </source>
</evidence>
<dbReference type="InterPro" id="IPR035901">
    <property type="entry name" value="GIY-YIG_endonuc_sf"/>
</dbReference>
<dbReference type="EMBL" id="PCRH01000040">
    <property type="protein sequence ID" value="PIP17091.1"/>
    <property type="molecule type" value="Genomic_DNA"/>
</dbReference>
<sequence length="88" mass="10629">MYYVYVLQSEQDKTTYIGYTNDLRKRVKEHNQGKTKSIKHKRPLKLVYYEAYFKKTMALKREIELKRNSFKKRELFKRIFNAAPSSSG</sequence>
<dbReference type="AlphaFoldDB" id="A0A2G9YEY6"/>
<reference evidence="3 4" key="1">
    <citation type="submission" date="2017-09" db="EMBL/GenBank/DDBJ databases">
        <title>Depth-based differentiation of microbial function through sediment-hosted aquifers and enrichment of novel symbionts in the deep terrestrial subsurface.</title>
        <authorList>
            <person name="Probst A.J."/>
            <person name="Ladd B."/>
            <person name="Jarett J.K."/>
            <person name="Geller-Mcgrath D.E."/>
            <person name="Sieber C.M."/>
            <person name="Emerson J.B."/>
            <person name="Anantharaman K."/>
            <person name="Thomas B.C."/>
            <person name="Malmstrom R."/>
            <person name="Stieglmeier M."/>
            <person name="Klingl A."/>
            <person name="Woyke T."/>
            <person name="Ryan C.M."/>
            <person name="Banfield J.F."/>
        </authorList>
    </citation>
    <scope>NUCLEOTIDE SEQUENCE [LARGE SCALE GENOMIC DNA]</scope>
    <source>
        <strain evidence="3">CG23_combo_of_CG06-09_8_20_14_all_37_13</strain>
    </source>
</reference>
<dbReference type="PANTHER" id="PTHR34477">
    <property type="entry name" value="UPF0213 PROTEIN YHBQ"/>
    <property type="match status" value="1"/>
</dbReference>
<proteinExistence type="inferred from homology"/>
<dbReference type="PROSITE" id="PS50164">
    <property type="entry name" value="GIY_YIG"/>
    <property type="match status" value="1"/>
</dbReference>
<evidence type="ECO:0000313" key="4">
    <source>
        <dbReference type="Proteomes" id="UP000231480"/>
    </source>
</evidence>
<gene>
    <name evidence="3" type="ORF">COX44_01760</name>
</gene>
<evidence type="ECO:0000313" key="3">
    <source>
        <dbReference type="EMBL" id="PIP17091.1"/>
    </source>
</evidence>